<proteinExistence type="predicted"/>
<reference evidence="2" key="1">
    <citation type="journal article" date="2020" name="Stud. Mycol.">
        <title>101 Dothideomycetes genomes: a test case for predicting lifestyles and emergence of pathogens.</title>
        <authorList>
            <person name="Haridas S."/>
            <person name="Albert R."/>
            <person name="Binder M."/>
            <person name="Bloem J."/>
            <person name="Labutti K."/>
            <person name="Salamov A."/>
            <person name="Andreopoulos B."/>
            <person name="Baker S."/>
            <person name="Barry K."/>
            <person name="Bills G."/>
            <person name="Bluhm B."/>
            <person name="Cannon C."/>
            <person name="Castanera R."/>
            <person name="Culley D."/>
            <person name="Daum C."/>
            <person name="Ezra D."/>
            <person name="Gonzalez J."/>
            <person name="Henrissat B."/>
            <person name="Kuo A."/>
            <person name="Liang C."/>
            <person name="Lipzen A."/>
            <person name="Lutzoni F."/>
            <person name="Magnuson J."/>
            <person name="Mondo S."/>
            <person name="Nolan M."/>
            <person name="Ohm R."/>
            <person name="Pangilinan J."/>
            <person name="Park H.-J."/>
            <person name="Ramirez L."/>
            <person name="Alfaro M."/>
            <person name="Sun H."/>
            <person name="Tritt A."/>
            <person name="Yoshinaga Y."/>
            <person name="Zwiers L.-H."/>
            <person name="Turgeon B."/>
            <person name="Goodwin S."/>
            <person name="Spatafora J."/>
            <person name="Crous P."/>
            <person name="Grigoriev I."/>
        </authorList>
    </citation>
    <scope>NUCLEOTIDE SEQUENCE</scope>
    <source>
        <strain evidence="2">CBS 113389</strain>
    </source>
</reference>
<dbReference type="InterPro" id="IPR001810">
    <property type="entry name" value="F-box_dom"/>
</dbReference>
<dbReference type="AlphaFoldDB" id="A0A6A6Q6R0"/>
<dbReference type="EMBL" id="MU001631">
    <property type="protein sequence ID" value="KAF2487761.1"/>
    <property type="molecule type" value="Genomic_DNA"/>
</dbReference>
<dbReference type="CDD" id="cd09917">
    <property type="entry name" value="F-box_SF"/>
    <property type="match status" value="1"/>
</dbReference>
<dbReference type="Gene3D" id="1.20.1280.50">
    <property type="match status" value="1"/>
</dbReference>
<dbReference type="PROSITE" id="PS50181">
    <property type="entry name" value="FBOX"/>
    <property type="match status" value="1"/>
</dbReference>
<organism evidence="2 3">
    <name type="scientific">Neohortaea acidophila</name>
    <dbReference type="NCBI Taxonomy" id="245834"/>
    <lineage>
        <taxon>Eukaryota</taxon>
        <taxon>Fungi</taxon>
        <taxon>Dikarya</taxon>
        <taxon>Ascomycota</taxon>
        <taxon>Pezizomycotina</taxon>
        <taxon>Dothideomycetes</taxon>
        <taxon>Dothideomycetidae</taxon>
        <taxon>Mycosphaerellales</taxon>
        <taxon>Teratosphaeriaceae</taxon>
        <taxon>Neohortaea</taxon>
    </lineage>
</organism>
<dbReference type="SMART" id="SM00256">
    <property type="entry name" value="FBOX"/>
    <property type="match status" value="1"/>
</dbReference>
<name>A0A6A6Q6R0_9PEZI</name>
<dbReference type="GeneID" id="54473379"/>
<gene>
    <name evidence="2" type="ORF">BDY17DRAFT_289631</name>
</gene>
<dbReference type="RefSeq" id="XP_033594330.1">
    <property type="nucleotide sequence ID" value="XM_033732377.1"/>
</dbReference>
<evidence type="ECO:0000259" key="1">
    <source>
        <dbReference type="PROSITE" id="PS50181"/>
    </source>
</evidence>
<evidence type="ECO:0000313" key="3">
    <source>
        <dbReference type="Proteomes" id="UP000799767"/>
    </source>
</evidence>
<dbReference type="SUPFAM" id="SSF81383">
    <property type="entry name" value="F-box domain"/>
    <property type="match status" value="1"/>
</dbReference>
<keyword evidence="3" id="KW-1185">Reference proteome</keyword>
<accession>A0A6A6Q6R0</accession>
<feature type="domain" description="F-box" evidence="1">
    <location>
        <begin position="44"/>
        <end position="90"/>
    </location>
</feature>
<dbReference type="Pfam" id="PF12937">
    <property type="entry name" value="F-box-like"/>
    <property type="match status" value="1"/>
</dbReference>
<dbReference type="InterPro" id="IPR036047">
    <property type="entry name" value="F-box-like_dom_sf"/>
</dbReference>
<sequence>MAEKLVEAFSAVPPEDRTDALSKLLCVLHPAERSHLSKMMAQQNDPMFALPIDIVLQVFEYLDVLAIWSLRSVCKHWQYVLSSESVVKSALARWQMHDEADTASPSQRTATYSTESRIQHLRALITGDPFEEIPFDRPGLKIPLHLPQMAAFRFCFKGSRFAYIASRPQKGDQVVVHDLITGECRIFCSEARGTIRDVVITTNLVAFVAFDGYLYVSRFRDPGTHCDRIRIPSSKMCSLAAEKDSIALLLTPYTTHTMTSVLDLILYDDVTRQSRSVDVSKQLEYMTKYDTHFCTSLVQSDRKVIDFFTLNSVDERKHEGLHLVHSRLSFQGEQVRGQSRLYLAEPRMYGSRPFVLANPHPTGIRDQCRLAVGEVRRTGAPWLLKSARLFDCKHGEFIDGQSPPDNPRPEDGFPAMNLLWKAKAHQPPGEEEWMPYMAYMNDTFMVSLECTEGLADPPRTRLRAFCYDPNVKMVGRR</sequence>
<dbReference type="OrthoDB" id="3919924at2759"/>
<evidence type="ECO:0000313" key="2">
    <source>
        <dbReference type="EMBL" id="KAF2487761.1"/>
    </source>
</evidence>
<protein>
    <recommendedName>
        <fullName evidence="1">F-box domain-containing protein</fullName>
    </recommendedName>
</protein>
<dbReference type="Proteomes" id="UP000799767">
    <property type="component" value="Unassembled WGS sequence"/>
</dbReference>